<dbReference type="AlphaFoldDB" id="A0A0L0CXV2"/>
<sequence length="60" mass="7152">MIYIIHIIINDVDKLYMNIDPMWTNLWGPFMSTLLNVEAKKEHVDTFKNIESHIQITYIS</sequence>
<organism evidence="1 2">
    <name type="scientific">Plasmodium falciparum RAJ116</name>
    <dbReference type="NCBI Taxonomy" id="580058"/>
    <lineage>
        <taxon>Eukaryota</taxon>
        <taxon>Sar</taxon>
        <taxon>Alveolata</taxon>
        <taxon>Apicomplexa</taxon>
        <taxon>Aconoidasida</taxon>
        <taxon>Haemosporida</taxon>
        <taxon>Plasmodiidae</taxon>
        <taxon>Plasmodium</taxon>
        <taxon>Plasmodium (Laverania)</taxon>
    </lineage>
</organism>
<evidence type="ECO:0000313" key="2">
    <source>
        <dbReference type="Proteomes" id="UP000054566"/>
    </source>
</evidence>
<accession>A0A0L0CXV2</accession>
<reference evidence="2" key="1">
    <citation type="submission" date="2015-07" db="EMBL/GenBank/DDBJ databases">
        <title>Annotation of Plasmodium falciparum RAJ116.</title>
        <authorList>
            <consortium name="The Broad Institute Genome Sequencing Platform"/>
            <person name="Volkman S.K."/>
            <person name="Neafsey D.E."/>
            <person name="Dash A.P."/>
            <person name="Chitnis C.E."/>
            <person name="Hartl D.L."/>
            <person name="Young S.K."/>
            <person name="Zeng Q."/>
            <person name="Koehrsen M."/>
            <person name="Alvarado L."/>
            <person name="Berlin A."/>
            <person name="Borenstein D."/>
            <person name="Chapman S.B."/>
            <person name="Chen Z."/>
            <person name="Engels R."/>
            <person name="Freedman E."/>
            <person name="Gellesch M."/>
            <person name="Goldberg J."/>
            <person name="Griggs A."/>
            <person name="Gujja S."/>
            <person name="Heilman E.R."/>
            <person name="Heiman D.I."/>
            <person name="Howarth C."/>
            <person name="Jen D."/>
            <person name="Larson L."/>
            <person name="Mehta T."/>
            <person name="Neiman D."/>
            <person name="Park D."/>
            <person name="Pearson M."/>
            <person name="Roberts A."/>
            <person name="Saif S."/>
            <person name="Shea T."/>
            <person name="Shenoy N."/>
            <person name="Sisk P."/>
            <person name="Stolte C."/>
            <person name="Sykes S."/>
            <person name="Walk T."/>
            <person name="White J."/>
            <person name="Yandava C."/>
            <person name="Haas B."/>
            <person name="Henn M.R."/>
            <person name="Nusbaum C."/>
            <person name="Birren B."/>
        </authorList>
    </citation>
    <scope>NUCLEOTIDE SEQUENCE [LARGE SCALE GENOMIC DNA]</scope>
    <source>
        <strain evidence="2">RAJ116</strain>
    </source>
</reference>
<dbReference type="Proteomes" id="UP000054566">
    <property type="component" value="Unassembled WGS sequence"/>
</dbReference>
<protein>
    <submittedName>
        <fullName evidence="1">Uncharacterized protein</fullName>
    </submittedName>
</protein>
<name>A0A0L0CXV2_PLAFA</name>
<dbReference type="EMBL" id="GG664360">
    <property type="protein sequence ID" value="KNC37036.1"/>
    <property type="molecule type" value="Genomic_DNA"/>
</dbReference>
<reference evidence="2" key="2">
    <citation type="submission" date="2015-07" db="EMBL/GenBank/DDBJ databases">
        <title>The genome sequence of Plasmodium falciparum RAJ116.</title>
        <authorList>
            <consortium name="The Broad Institute Genome Sequencing Platform"/>
            <person name="Volkman S.K."/>
            <person name="Neafsey D.E."/>
            <person name="Dash A.P."/>
            <person name="Chitnis C.E."/>
            <person name="Hartl D.L."/>
            <person name="Young S.K."/>
            <person name="Kodira C.D."/>
            <person name="Zeng Q."/>
            <person name="Koehrsen M."/>
            <person name="Godfrey P."/>
            <person name="Alvarado L."/>
            <person name="Berlin A."/>
            <person name="Borenstein D."/>
            <person name="Chen Z."/>
            <person name="Engels R."/>
            <person name="Freedman E."/>
            <person name="Gellesch M."/>
            <person name="Goldberg J."/>
            <person name="Griggs A."/>
            <person name="Gujja S."/>
            <person name="Heiman D."/>
            <person name="Hepburn T."/>
            <person name="Howarth C."/>
            <person name="Jen D."/>
            <person name="Larson L."/>
            <person name="Lewis B."/>
            <person name="Mehta T."/>
            <person name="Park D."/>
            <person name="Pearson M."/>
            <person name="Roberts A."/>
            <person name="Saif S."/>
            <person name="Shea T."/>
            <person name="Shenoy N."/>
            <person name="Sisk P."/>
            <person name="Stolte C."/>
            <person name="Sykes S."/>
            <person name="Walk T."/>
            <person name="White J."/>
            <person name="Yandava C."/>
            <person name="Wirth D.F."/>
            <person name="Nusbaum C."/>
            <person name="Birren B."/>
        </authorList>
    </citation>
    <scope>NUCLEOTIDE SEQUENCE [LARGE SCALE GENOMIC DNA]</scope>
    <source>
        <strain evidence="2">RAJ116</strain>
    </source>
</reference>
<evidence type="ECO:0000313" key="1">
    <source>
        <dbReference type="EMBL" id="KNC37036.1"/>
    </source>
</evidence>
<gene>
    <name evidence="1" type="ORF">PFLG_02356</name>
</gene>
<proteinExistence type="predicted"/>